<evidence type="ECO:0008006" key="4">
    <source>
        <dbReference type="Google" id="ProtNLM"/>
    </source>
</evidence>
<keyword evidence="1" id="KW-0732">Signal</keyword>
<dbReference type="RefSeq" id="WP_150214007.1">
    <property type="nucleotide sequence ID" value="NZ_CP029192.1"/>
</dbReference>
<name>A0A5P2BPM3_STRVZ</name>
<feature type="signal peptide" evidence="1">
    <location>
        <begin position="1"/>
        <end position="18"/>
    </location>
</feature>
<evidence type="ECO:0000256" key="1">
    <source>
        <dbReference type="SAM" id="SignalP"/>
    </source>
</evidence>
<proteinExistence type="predicted"/>
<evidence type="ECO:0000313" key="3">
    <source>
        <dbReference type="Proteomes" id="UP000322927"/>
    </source>
</evidence>
<sequence>MKRALVAVSLAVASVASAAPALATEVNPPQGGTLDQGAGRSNNVLIGEESGTVQQVASSAVETLHDALN</sequence>
<dbReference type="AlphaFoldDB" id="A0A5P2BPM3"/>
<dbReference type="Proteomes" id="UP000322927">
    <property type="component" value="Chromosome"/>
</dbReference>
<reference evidence="2 3" key="1">
    <citation type="submission" date="2018-05" db="EMBL/GenBank/DDBJ databases">
        <title>Streptomyces venezuelae.</title>
        <authorList>
            <person name="Kim W."/>
            <person name="Lee N."/>
            <person name="Cho B.-K."/>
        </authorList>
    </citation>
    <scope>NUCLEOTIDE SEQUENCE [LARGE SCALE GENOMIC DNA]</scope>
    <source>
        <strain evidence="2 3">ATCC 14584</strain>
    </source>
</reference>
<feature type="chain" id="PRO_5039496922" description="Secreted protein" evidence="1">
    <location>
        <begin position="19"/>
        <end position="69"/>
    </location>
</feature>
<evidence type="ECO:0000313" key="2">
    <source>
        <dbReference type="EMBL" id="QES32404.1"/>
    </source>
</evidence>
<gene>
    <name evidence="2" type="ORF">DEJ48_02375</name>
</gene>
<accession>A0A5P2BPM3</accession>
<organism evidence="2 3">
    <name type="scientific">Streptomyces venezuelae</name>
    <dbReference type="NCBI Taxonomy" id="54571"/>
    <lineage>
        <taxon>Bacteria</taxon>
        <taxon>Bacillati</taxon>
        <taxon>Actinomycetota</taxon>
        <taxon>Actinomycetes</taxon>
        <taxon>Kitasatosporales</taxon>
        <taxon>Streptomycetaceae</taxon>
        <taxon>Streptomyces</taxon>
    </lineage>
</organism>
<dbReference type="EMBL" id="CP029192">
    <property type="protein sequence ID" value="QES32404.1"/>
    <property type="molecule type" value="Genomic_DNA"/>
</dbReference>
<protein>
    <recommendedName>
        <fullName evidence="4">Secreted protein</fullName>
    </recommendedName>
</protein>